<evidence type="ECO:0000256" key="1">
    <source>
        <dbReference type="SAM" id="Phobius"/>
    </source>
</evidence>
<protein>
    <submittedName>
        <fullName evidence="2">MFS transporter</fullName>
    </submittedName>
</protein>
<comment type="caution">
    <text evidence="2">The sequence shown here is derived from an EMBL/GenBank/DDBJ whole genome shotgun (WGS) entry which is preliminary data.</text>
</comment>
<proteinExistence type="predicted"/>
<feature type="transmembrane region" description="Helical" evidence="1">
    <location>
        <begin position="118"/>
        <end position="138"/>
    </location>
</feature>
<dbReference type="InterPro" id="IPR036259">
    <property type="entry name" value="MFS_trans_sf"/>
</dbReference>
<feature type="transmembrane region" description="Helical" evidence="1">
    <location>
        <begin position="89"/>
        <end position="111"/>
    </location>
</feature>
<dbReference type="InterPro" id="IPR052528">
    <property type="entry name" value="Sugar_transport-like"/>
</dbReference>
<dbReference type="PANTHER" id="PTHR23526:SF2">
    <property type="entry name" value="MAJOR FACILITATOR SUPERFAMILY (MFS) PROFILE DOMAIN-CONTAINING PROTEIN"/>
    <property type="match status" value="1"/>
</dbReference>
<organism evidence="2">
    <name type="scientific">candidate division WOR-3 bacterium</name>
    <dbReference type="NCBI Taxonomy" id="2052148"/>
    <lineage>
        <taxon>Bacteria</taxon>
        <taxon>Bacteria division WOR-3</taxon>
    </lineage>
</organism>
<dbReference type="EMBL" id="DSUT01000094">
    <property type="protein sequence ID" value="HGK28219.1"/>
    <property type="molecule type" value="Genomic_DNA"/>
</dbReference>
<dbReference type="PANTHER" id="PTHR23526">
    <property type="entry name" value="INTEGRAL MEMBRANE TRANSPORT PROTEIN-RELATED"/>
    <property type="match status" value="1"/>
</dbReference>
<reference evidence="2" key="1">
    <citation type="journal article" date="2020" name="mSystems">
        <title>Genome- and Community-Level Interaction Insights into Carbon Utilization and Element Cycling Functions of Hydrothermarchaeota in Hydrothermal Sediment.</title>
        <authorList>
            <person name="Zhou Z."/>
            <person name="Liu Y."/>
            <person name="Xu W."/>
            <person name="Pan J."/>
            <person name="Luo Z.H."/>
            <person name="Li M."/>
        </authorList>
    </citation>
    <scope>NUCLEOTIDE SEQUENCE [LARGE SCALE GENOMIC DNA]</scope>
    <source>
        <strain evidence="2">SpSt-488</strain>
    </source>
</reference>
<feature type="transmembrane region" description="Helical" evidence="1">
    <location>
        <begin position="144"/>
        <end position="163"/>
    </location>
</feature>
<keyword evidence="1" id="KW-1133">Transmembrane helix</keyword>
<accession>A0A7C4GIR8</accession>
<dbReference type="Gene3D" id="1.20.1250.20">
    <property type="entry name" value="MFS general substrate transporter like domains"/>
    <property type="match status" value="2"/>
</dbReference>
<keyword evidence="1" id="KW-0472">Membrane</keyword>
<keyword evidence="1" id="KW-0812">Transmembrane</keyword>
<dbReference type="InterPro" id="IPR011701">
    <property type="entry name" value="MFS"/>
</dbReference>
<name>A0A7C4GIR8_UNCW3</name>
<dbReference type="Pfam" id="PF07690">
    <property type="entry name" value="MFS_1"/>
    <property type="match status" value="1"/>
</dbReference>
<feature type="transmembrane region" description="Helical" evidence="1">
    <location>
        <begin position="216"/>
        <end position="236"/>
    </location>
</feature>
<feature type="transmembrane region" description="Helical" evidence="1">
    <location>
        <begin position="268"/>
        <end position="287"/>
    </location>
</feature>
<feature type="transmembrane region" description="Helical" evidence="1">
    <location>
        <begin position="184"/>
        <end position="204"/>
    </location>
</feature>
<dbReference type="GO" id="GO:0022857">
    <property type="term" value="F:transmembrane transporter activity"/>
    <property type="evidence" value="ECO:0007669"/>
    <property type="project" value="InterPro"/>
</dbReference>
<sequence>MSPYLLQILANAGLTGAVVYVPLLARQLGASPAQLGLMVGGYQGMLFLSSTLFGRWAEFADRKRFVVAGLIASTLAISAHVGVRSLPGLFLVRLAAGMCAGVFPAALIAYFYEHNDRLGRFSAFGAMGWAVGALIAGAVASGHIFAASAVVLGLAAVVATVGLRSQRIPLQQPFLDVGVFRRNWRLYVSFLLRHLGAFSVWTIFPVYMVDLGASRLWVGVIWALNPLSQFVFMNLFERFGEKNLIRAGLIVSIAVFVAFAFATDYRQLIPIQIVLALSWSCLYLGSLKQLMRRNTERSTAAGMLSSTLSLAAVLGALLESVTGAFGYRAVMLVAAGFATAGTALFVFFPESDSDSSAASRERPENAGE</sequence>
<feature type="transmembrane region" description="Helical" evidence="1">
    <location>
        <begin position="5"/>
        <end position="23"/>
    </location>
</feature>
<feature type="transmembrane region" description="Helical" evidence="1">
    <location>
        <begin position="299"/>
        <end position="318"/>
    </location>
</feature>
<evidence type="ECO:0000313" key="2">
    <source>
        <dbReference type="EMBL" id="HGK28219.1"/>
    </source>
</evidence>
<feature type="transmembrane region" description="Helical" evidence="1">
    <location>
        <begin position="65"/>
        <end position="83"/>
    </location>
</feature>
<feature type="transmembrane region" description="Helical" evidence="1">
    <location>
        <begin position="324"/>
        <end position="348"/>
    </location>
</feature>
<feature type="transmembrane region" description="Helical" evidence="1">
    <location>
        <begin position="35"/>
        <end position="53"/>
    </location>
</feature>
<dbReference type="AlphaFoldDB" id="A0A7C4GIR8"/>
<feature type="transmembrane region" description="Helical" evidence="1">
    <location>
        <begin position="243"/>
        <end position="262"/>
    </location>
</feature>
<gene>
    <name evidence="2" type="ORF">ENS41_04615</name>
</gene>
<dbReference type="SUPFAM" id="SSF103473">
    <property type="entry name" value="MFS general substrate transporter"/>
    <property type="match status" value="1"/>
</dbReference>